<reference evidence="2 3" key="1">
    <citation type="submission" date="2019-03" db="EMBL/GenBank/DDBJ databases">
        <title>Genomic Encyclopedia of Type Strains, Phase IV (KMG-IV): sequencing the most valuable type-strain genomes for metagenomic binning, comparative biology and taxonomic classification.</title>
        <authorList>
            <person name="Goeker M."/>
        </authorList>
    </citation>
    <scope>NUCLEOTIDE SEQUENCE [LARGE SCALE GENOMIC DNA]</scope>
    <source>
        <strain evidence="2 3">DSM 654</strain>
    </source>
</reference>
<feature type="region of interest" description="Disordered" evidence="1">
    <location>
        <begin position="1"/>
        <end position="25"/>
    </location>
</feature>
<comment type="caution">
    <text evidence="2">The sequence shown here is derived from an EMBL/GenBank/DDBJ whole genome shotgun (WGS) entry which is preliminary data.</text>
</comment>
<sequence length="147" mass="16552">MGFGEPRRRRSASAPREPGNPESPMFHAVVHLDHHHAQVLHFDAHQVHAARIEPHHRRPHGDDQHAEEHALFEAVCQALQDTREVLVTGSHPVIGLFKHYVEAHRPQLATRIADYRPAAELSQGQLLALARQFFNAFDRMAGVPTPS</sequence>
<accession>A0A4R3V7D9</accession>
<proteinExistence type="predicted"/>
<organism evidence="2 3">
    <name type="scientific">Roseateles saccharophilus</name>
    <name type="common">Pseudomonas saccharophila</name>
    <dbReference type="NCBI Taxonomy" id="304"/>
    <lineage>
        <taxon>Bacteria</taxon>
        <taxon>Pseudomonadati</taxon>
        <taxon>Pseudomonadota</taxon>
        <taxon>Betaproteobacteria</taxon>
        <taxon>Burkholderiales</taxon>
        <taxon>Sphaerotilaceae</taxon>
        <taxon>Roseateles</taxon>
    </lineage>
</organism>
<dbReference type="EMBL" id="SMBU01000007">
    <property type="protein sequence ID" value="TCV01037.1"/>
    <property type="molecule type" value="Genomic_DNA"/>
</dbReference>
<name>A0A4R3V7D9_ROSSA</name>
<evidence type="ECO:0000313" key="2">
    <source>
        <dbReference type="EMBL" id="TCV01037.1"/>
    </source>
</evidence>
<evidence type="ECO:0000313" key="3">
    <source>
        <dbReference type="Proteomes" id="UP000295110"/>
    </source>
</evidence>
<dbReference type="AlphaFoldDB" id="A0A4R3V7D9"/>
<evidence type="ECO:0008006" key="4">
    <source>
        <dbReference type="Google" id="ProtNLM"/>
    </source>
</evidence>
<evidence type="ECO:0000256" key="1">
    <source>
        <dbReference type="SAM" id="MobiDB-lite"/>
    </source>
</evidence>
<protein>
    <recommendedName>
        <fullName evidence="4">Protein required for attachment to host cells</fullName>
    </recommendedName>
</protein>
<gene>
    <name evidence="2" type="ORF">EV671_1007166</name>
</gene>
<keyword evidence="3" id="KW-1185">Reference proteome</keyword>
<dbReference type="SUPFAM" id="SSF53137">
    <property type="entry name" value="Translational machinery components"/>
    <property type="match status" value="1"/>
</dbReference>
<dbReference type="Proteomes" id="UP000295110">
    <property type="component" value="Unassembled WGS sequence"/>
</dbReference>